<reference evidence="2 3" key="1">
    <citation type="journal article" date="2022" name="Nat. Ecol. Evol.">
        <title>A masculinizing supergene underlies an exaggerated male reproductive morph in a spider.</title>
        <authorList>
            <person name="Hendrickx F."/>
            <person name="De Corte Z."/>
            <person name="Sonet G."/>
            <person name="Van Belleghem S.M."/>
            <person name="Kostlbacher S."/>
            <person name="Vangestel C."/>
        </authorList>
    </citation>
    <scope>NUCLEOTIDE SEQUENCE [LARGE SCALE GENOMIC DNA]</scope>
    <source>
        <strain evidence="2">W744_W776</strain>
    </source>
</reference>
<protein>
    <recommendedName>
        <fullName evidence="1">MATH domain-containing protein</fullName>
    </recommendedName>
</protein>
<dbReference type="Gene3D" id="2.60.210.10">
    <property type="entry name" value="Apoptosis, Tumor Necrosis Factor Receptor Associated Protein 2, Chain A"/>
    <property type="match status" value="1"/>
</dbReference>
<evidence type="ECO:0000313" key="3">
    <source>
        <dbReference type="Proteomes" id="UP000827092"/>
    </source>
</evidence>
<dbReference type="InterPro" id="IPR008974">
    <property type="entry name" value="TRAF-like"/>
</dbReference>
<gene>
    <name evidence="2" type="ORF">JTE90_008740</name>
</gene>
<dbReference type="PROSITE" id="PS50144">
    <property type="entry name" value="MATH"/>
    <property type="match status" value="1"/>
</dbReference>
<dbReference type="SUPFAM" id="SSF49599">
    <property type="entry name" value="TRAF domain-like"/>
    <property type="match status" value="1"/>
</dbReference>
<accession>A0AAV6UQQ0</accession>
<dbReference type="InterPro" id="IPR002083">
    <property type="entry name" value="MATH/TRAF_dom"/>
</dbReference>
<sequence>MSLTECELRNERPERPGEFTFTWSVQNYSYCTKKETECLLSPDFVVAFLGKTKCYLVLYPRGDKQAPGFVSCKFRTYAKDSICNFTLAIRMSNGQFKESDENVYDGSEDFKNGIGYSKFVRFEELKGSDGYLYNDTFTVRCRMWKTSVDIPASVKWEAYSRIKVSKLDYTWILNDISVANGVFENEFNESVDITEFFTNYKEINLQLFEKGSQERNVKFWNPLLLLATSSSKHL</sequence>
<dbReference type="EMBL" id="JAFNEN010000309">
    <property type="protein sequence ID" value="KAG8186212.1"/>
    <property type="molecule type" value="Genomic_DNA"/>
</dbReference>
<dbReference type="CDD" id="cd00121">
    <property type="entry name" value="MATH"/>
    <property type="match status" value="1"/>
</dbReference>
<dbReference type="Pfam" id="PF22486">
    <property type="entry name" value="MATH_2"/>
    <property type="match status" value="1"/>
</dbReference>
<feature type="domain" description="MATH" evidence="1">
    <location>
        <begin position="18"/>
        <end position="143"/>
    </location>
</feature>
<evidence type="ECO:0000313" key="2">
    <source>
        <dbReference type="EMBL" id="KAG8186212.1"/>
    </source>
</evidence>
<evidence type="ECO:0000259" key="1">
    <source>
        <dbReference type="PROSITE" id="PS50144"/>
    </source>
</evidence>
<keyword evidence="3" id="KW-1185">Reference proteome</keyword>
<name>A0AAV6UQQ0_9ARAC</name>
<proteinExistence type="predicted"/>
<dbReference type="AlphaFoldDB" id="A0AAV6UQQ0"/>
<organism evidence="2 3">
    <name type="scientific">Oedothorax gibbosus</name>
    <dbReference type="NCBI Taxonomy" id="931172"/>
    <lineage>
        <taxon>Eukaryota</taxon>
        <taxon>Metazoa</taxon>
        <taxon>Ecdysozoa</taxon>
        <taxon>Arthropoda</taxon>
        <taxon>Chelicerata</taxon>
        <taxon>Arachnida</taxon>
        <taxon>Araneae</taxon>
        <taxon>Araneomorphae</taxon>
        <taxon>Entelegynae</taxon>
        <taxon>Araneoidea</taxon>
        <taxon>Linyphiidae</taxon>
        <taxon>Erigoninae</taxon>
        <taxon>Oedothorax</taxon>
    </lineage>
</organism>
<comment type="caution">
    <text evidence="2">The sequence shown here is derived from an EMBL/GenBank/DDBJ whole genome shotgun (WGS) entry which is preliminary data.</text>
</comment>
<dbReference type="Proteomes" id="UP000827092">
    <property type="component" value="Unassembled WGS sequence"/>
</dbReference>